<dbReference type="SUPFAM" id="SSF55129">
    <property type="entry name" value="Ribosomal protein L30p/L7e"/>
    <property type="match status" value="1"/>
</dbReference>
<keyword evidence="5" id="KW-0539">Nucleus</keyword>
<dbReference type="InterPro" id="IPR039699">
    <property type="entry name" value="Ribosomal_uL30"/>
</dbReference>
<comment type="similarity">
    <text evidence="2">Belongs to the universal ribosomal protein uL30 family.</text>
</comment>
<dbReference type="GO" id="GO:0005730">
    <property type="term" value="C:nucleolus"/>
    <property type="evidence" value="ECO:0007669"/>
    <property type="project" value="UniProtKB-SubCell"/>
</dbReference>
<dbReference type="EMBL" id="CP048995">
    <property type="protein sequence ID" value="QID82124.1"/>
    <property type="molecule type" value="Genomic_DNA"/>
</dbReference>
<dbReference type="PANTHER" id="PTHR11524">
    <property type="entry name" value="60S RIBOSOMAL PROTEIN L7"/>
    <property type="match status" value="1"/>
</dbReference>
<dbReference type="GO" id="GO:0000463">
    <property type="term" value="P:maturation of LSU-rRNA from tricistronic rRNA transcript (SSU-rRNA, 5.8S rRNA, LSU-rRNA)"/>
    <property type="evidence" value="ECO:0007669"/>
    <property type="project" value="TreeGrafter"/>
</dbReference>
<evidence type="ECO:0000256" key="2">
    <source>
        <dbReference type="ARBA" id="ARBA00007594"/>
    </source>
</evidence>
<dbReference type="InterPro" id="IPR036919">
    <property type="entry name" value="Ribo_uL30_ferredoxin-like_sf"/>
</dbReference>
<gene>
    <name evidence="10" type="primary">RLP7_1</name>
    <name evidence="10" type="ORF">GRS66_004532</name>
</gene>
<feature type="domain" description="Large ribosomal subunit protein uL30-like ferredoxin-like fold" evidence="9">
    <location>
        <begin position="142"/>
        <end position="194"/>
    </location>
</feature>
<reference evidence="10 11" key="1">
    <citation type="journal article" date="2019" name="BMC Genomics">
        <title>Chromosome level assembly and comparative genome analysis confirm lager-brewing yeasts originated from a single hybridization.</title>
        <authorList>
            <person name="Salazar A.N."/>
            <person name="Gorter de Vries A.R."/>
            <person name="van den Broek M."/>
            <person name="Brouwers N."/>
            <person name="de la Torre Cortes P."/>
            <person name="Kuijpers N.G.A."/>
            <person name="Daran J.G."/>
            <person name="Abeel T."/>
        </authorList>
    </citation>
    <scope>NUCLEOTIDE SEQUENCE [LARGE SCALE GENOMIC DNA]</scope>
    <source>
        <strain evidence="10 11">CBS 1483</strain>
    </source>
</reference>
<keyword evidence="11" id="KW-1185">Reference proteome</keyword>
<name>A0A6C1E0S6_SACPS</name>
<keyword evidence="4" id="KW-0694">RNA-binding</keyword>
<dbReference type="CDD" id="cd01657">
    <property type="entry name" value="Ribosomal_L7_archeal_euk"/>
    <property type="match status" value="1"/>
</dbReference>
<dbReference type="Gene3D" id="3.30.1390.20">
    <property type="entry name" value="Ribosomal protein L30, ferredoxin-like fold domain"/>
    <property type="match status" value="1"/>
</dbReference>
<dbReference type="OrthoDB" id="28644at2759"/>
<dbReference type="FunFam" id="3.30.1390.20:FF:000013">
    <property type="entry name" value="Rlp7p"/>
    <property type="match status" value="1"/>
</dbReference>
<evidence type="ECO:0000256" key="6">
    <source>
        <dbReference type="ARBA" id="ARBA00037037"/>
    </source>
</evidence>
<organism evidence="10 11">
    <name type="scientific">Saccharomyces pastorianus</name>
    <name type="common">Lager yeast</name>
    <name type="synonym">Saccharomyces cerevisiae x Saccharomyces eubayanus</name>
    <dbReference type="NCBI Taxonomy" id="27292"/>
    <lineage>
        <taxon>Eukaryota</taxon>
        <taxon>Fungi</taxon>
        <taxon>Dikarya</taxon>
        <taxon>Ascomycota</taxon>
        <taxon>Saccharomycotina</taxon>
        <taxon>Saccharomycetes</taxon>
        <taxon>Saccharomycetales</taxon>
        <taxon>Saccharomycetaceae</taxon>
        <taxon>Saccharomyces</taxon>
    </lineage>
</organism>
<dbReference type="AlphaFoldDB" id="A0A6C1E0S6"/>
<dbReference type="PANTHER" id="PTHR11524:SF26">
    <property type="entry name" value="RIBOSOME BIOGENESIS PROTEIN RLP7"/>
    <property type="match status" value="1"/>
</dbReference>
<comment type="function">
    <text evidence="6">Involved in the biogenesis of the 60S ribosomal subunit. May act as a specificity factor that binds precursor rRNAs and tethers the enzymes that carry out the early 5' to 3' exonucleolytic reactions that generate the mature rRNAs.</text>
</comment>
<dbReference type="PROSITE" id="PS00634">
    <property type="entry name" value="RIBOSOMAL_L30"/>
    <property type="match status" value="1"/>
</dbReference>
<dbReference type="GO" id="GO:0022625">
    <property type="term" value="C:cytosolic large ribosomal subunit"/>
    <property type="evidence" value="ECO:0007669"/>
    <property type="project" value="TreeGrafter"/>
</dbReference>
<dbReference type="InterPro" id="IPR018038">
    <property type="entry name" value="Ribosomal_uL30_CS"/>
</dbReference>
<dbReference type="InterPro" id="IPR016082">
    <property type="entry name" value="Ribosomal_uL30_ferredoxin-like"/>
</dbReference>
<dbReference type="Proteomes" id="UP000501346">
    <property type="component" value="Chromosome ScXIV"/>
</dbReference>
<feature type="compositionally biased region" description="Polar residues" evidence="8">
    <location>
        <begin position="1"/>
        <end position="16"/>
    </location>
</feature>
<dbReference type="GO" id="GO:0003735">
    <property type="term" value="F:structural constituent of ribosome"/>
    <property type="evidence" value="ECO:0007669"/>
    <property type="project" value="TreeGrafter"/>
</dbReference>
<dbReference type="Pfam" id="PF00327">
    <property type="entry name" value="Ribosomal_L30"/>
    <property type="match status" value="1"/>
</dbReference>
<keyword evidence="3" id="KW-0690">Ribosome biogenesis</keyword>
<feature type="region of interest" description="Disordered" evidence="8">
    <location>
        <begin position="1"/>
        <end position="52"/>
    </location>
</feature>
<comment type="subcellular location">
    <subcellularLocation>
        <location evidence="1">Nucleus</location>
        <location evidence="1">Nucleolus</location>
    </subcellularLocation>
</comment>
<evidence type="ECO:0000259" key="9">
    <source>
        <dbReference type="Pfam" id="PF00327"/>
    </source>
</evidence>
<dbReference type="GO" id="GO:0003723">
    <property type="term" value="F:RNA binding"/>
    <property type="evidence" value="ECO:0007669"/>
    <property type="project" value="UniProtKB-KW"/>
</dbReference>
<evidence type="ECO:0000256" key="7">
    <source>
        <dbReference type="ARBA" id="ARBA00039196"/>
    </source>
</evidence>
<evidence type="ECO:0000256" key="8">
    <source>
        <dbReference type="SAM" id="MobiDB-lite"/>
    </source>
</evidence>
<evidence type="ECO:0000256" key="5">
    <source>
        <dbReference type="ARBA" id="ARBA00023242"/>
    </source>
</evidence>
<sequence>MSSTQDSKAQTLNSNPEILLRKRRNADRTRIERQELAKKKREEQIKKKRSNKNKFVRAESIVAKTLATSREKERIKRVSILEDKKAKNETQHIASGKDFILKITEKANGAEENSVDLEETEEEEDDGLIREKTTYDGKPALLFIVRVRGPLAVNIPNKAFKILSLLRLVETNTGVFVKLTKNVYPLLKVIAPYVVIGKPSLSSIRSLIQKRGRIIYKGENEAEPHEIVLNDNNIVEEQLGDHGIICVEDIIHEIATMDESFSVCNFFLQPFKLNREVSGFGSLNRLRKIKQREAESRTRQFSNAATAPVIEVDIDSLLAKLN</sequence>
<accession>A0A6C1E0S6</accession>
<evidence type="ECO:0000256" key="1">
    <source>
        <dbReference type="ARBA" id="ARBA00004604"/>
    </source>
</evidence>
<proteinExistence type="inferred from homology"/>
<feature type="compositionally biased region" description="Basic and acidic residues" evidence="8">
    <location>
        <begin position="26"/>
        <end position="45"/>
    </location>
</feature>
<evidence type="ECO:0000313" key="10">
    <source>
        <dbReference type="EMBL" id="QID82124.1"/>
    </source>
</evidence>
<evidence type="ECO:0000313" key="11">
    <source>
        <dbReference type="Proteomes" id="UP000501346"/>
    </source>
</evidence>
<evidence type="ECO:0000256" key="4">
    <source>
        <dbReference type="ARBA" id="ARBA00022884"/>
    </source>
</evidence>
<evidence type="ECO:0000256" key="3">
    <source>
        <dbReference type="ARBA" id="ARBA00022517"/>
    </source>
</evidence>
<protein>
    <recommendedName>
        <fullName evidence="7">Ribosome biogenesis protein RLP7</fullName>
    </recommendedName>
</protein>
<dbReference type="InterPro" id="IPR035808">
    <property type="entry name" value="Ribosomal_uL30_euk_arc"/>
</dbReference>